<dbReference type="Gene3D" id="1.10.600.10">
    <property type="entry name" value="Farnesyl Diphosphate Synthase"/>
    <property type="match status" value="1"/>
</dbReference>
<dbReference type="InterPro" id="IPR001906">
    <property type="entry name" value="Terpene_synth_N"/>
</dbReference>
<dbReference type="SUPFAM" id="SSF48576">
    <property type="entry name" value="Terpenoid synthases"/>
    <property type="match status" value="1"/>
</dbReference>
<dbReference type="InterPro" id="IPR034741">
    <property type="entry name" value="Terpene_cyclase-like_1_C"/>
</dbReference>
<evidence type="ECO:0000313" key="8">
    <source>
        <dbReference type="EMBL" id="AZL40028.1"/>
    </source>
</evidence>
<dbReference type="FunFam" id="1.10.600.10:FF:000007">
    <property type="entry name" value="Isoprene synthase, chloroplastic"/>
    <property type="match status" value="1"/>
</dbReference>
<dbReference type="PANTHER" id="PTHR31225">
    <property type="entry name" value="OS04G0344100 PROTEIN-RELATED"/>
    <property type="match status" value="1"/>
</dbReference>
<dbReference type="InterPro" id="IPR008949">
    <property type="entry name" value="Isoprenoid_synthase_dom_sf"/>
</dbReference>
<accession>A0A3Q8THN8</accession>
<evidence type="ECO:0000259" key="7">
    <source>
        <dbReference type="Pfam" id="PF03936"/>
    </source>
</evidence>
<feature type="domain" description="Terpene synthase N-terminal" evidence="6">
    <location>
        <begin position="16"/>
        <end position="192"/>
    </location>
</feature>
<dbReference type="SFLD" id="SFLDG01019">
    <property type="entry name" value="Terpene_Cyclase_Like_1_C_Termi"/>
    <property type="match status" value="1"/>
</dbReference>
<dbReference type="EMBL" id="MG680746">
    <property type="protein sequence ID" value="AZL40028.1"/>
    <property type="molecule type" value="mRNA"/>
</dbReference>
<protein>
    <submittedName>
        <fullName evidence="8">Guaiene synthase</fullName>
    </submittedName>
</protein>
<dbReference type="InterPro" id="IPR036965">
    <property type="entry name" value="Terpene_synth_N_sf"/>
</dbReference>
<dbReference type="FunFam" id="1.50.10.130:FF:000001">
    <property type="entry name" value="Isoprene synthase, chloroplastic"/>
    <property type="match status" value="1"/>
</dbReference>
<dbReference type="GO" id="GO:0010333">
    <property type="term" value="F:terpene synthase activity"/>
    <property type="evidence" value="ECO:0007669"/>
    <property type="project" value="InterPro"/>
</dbReference>
<evidence type="ECO:0000256" key="5">
    <source>
        <dbReference type="ARBA" id="ARBA00023239"/>
    </source>
</evidence>
<dbReference type="InterPro" id="IPR044814">
    <property type="entry name" value="Terpene_cyclase_plant_C1"/>
</dbReference>
<dbReference type="CDD" id="cd00684">
    <property type="entry name" value="Terpene_cyclase_plant_C1"/>
    <property type="match status" value="1"/>
</dbReference>
<dbReference type="Pfam" id="PF01397">
    <property type="entry name" value="Terpene_synth"/>
    <property type="match status" value="1"/>
</dbReference>
<evidence type="ECO:0000256" key="2">
    <source>
        <dbReference type="ARBA" id="ARBA00004721"/>
    </source>
</evidence>
<sequence>MGSPSRPLAAAYGPDIWGDKFTSIPRDLELWEAYSKERDVLKNEVRSMLVSAGGESTDKIILIDTIERLGVGYHFSECIEDMLAAMHKTHATIESYEKYDLFTTALYFRILRQHGHRVTSEIFNKYKEIDGKFSEAITRDPMGLLSLYEAAHLRTHGEALLDEALAFTTYHLKSMVKSLDSDSVARLVMRALEQPLHQGIQRMEAKHFICYYEECPSRNDVLLKFAKLDFNLLQMLYKQELSLLVSWWADLDVESKLPKFRSRVVEAYVWAVGYSYEPRYALARIMSSKVVSVLSISNDLYDAYGTMDELNIYTKAIERLNVDCIEGLPDYSKICYSTSLNIFSEFDEEIVKQGGYYDVSYHKEAFKAVLLAYHQEAVWRENNYVPPFKEYLMNAEITSGSCILGLSIILGMGYADTVGTCKWATKKPKAVFAAERKGRLINDIVGYEEEHSRPHVATSIDCYMKEYGVSKEEAVVKLYEMIEDTWKDINEECLRPTSVGSHYINIFLDMVRVFDVTYKNRDGYTHPETMKDEIEFLLMDPIPI</sequence>
<dbReference type="GO" id="GO:0016102">
    <property type="term" value="P:diterpenoid biosynthetic process"/>
    <property type="evidence" value="ECO:0007669"/>
    <property type="project" value="InterPro"/>
</dbReference>
<dbReference type="Pfam" id="PF03936">
    <property type="entry name" value="Terpene_synth_C"/>
    <property type="match status" value="1"/>
</dbReference>
<keyword evidence="4" id="KW-0460">Magnesium</keyword>
<evidence type="ECO:0000256" key="3">
    <source>
        <dbReference type="ARBA" id="ARBA00022723"/>
    </source>
</evidence>
<dbReference type="InterPro" id="IPR050148">
    <property type="entry name" value="Terpene_synthase-like"/>
</dbReference>
<keyword evidence="3" id="KW-0479">Metal-binding</keyword>
<dbReference type="InterPro" id="IPR008930">
    <property type="entry name" value="Terpenoid_cyclase/PrenylTrfase"/>
</dbReference>
<evidence type="ECO:0000256" key="4">
    <source>
        <dbReference type="ARBA" id="ARBA00022842"/>
    </source>
</evidence>
<comment type="pathway">
    <text evidence="2">Secondary metabolite biosynthesis; terpenoid biosynthesis.</text>
</comment>
<dbReference type="SUPFAM" id="SSF48239">
    <property type="entry name" value="Terpenoid cyclases/Protein prenyltransferases"/>
    <property type="match status" value="1"/>
</dbReference>
<dbReference type="AlphaFoldDB" id="A0A3Q8THN8"/>
<dbReference type="GO" id="GO:0000287">
    <property type="term" value="F:magnesium ion binding"/>
    <property type="evidence" value="ECO:0007669"/>
    <property type="project" value="InterPro"/>
</dbReference>
<dbReference type="InterPro" id="IPR005630">
    <property type="entry name" value="Terpene_synthase_metal-bd"/>
</dbReference>
<organism evidence="8">
    <name type="scientific">Thapsia laciniata</name>
    <dbReference type="NCBI Taxonomy" id="1306261"/>
    <lineage>
        <taxon>Eukaryota</taxon>
        <taxon>Viridiplantae</taxon>
        <taxon>Streptophyta</taxon>
        <taxon>Embryophyta</taxon>
        <taxon>Tracheophyta</taxon>
        <taxon>Spermatophyta</taxon>
        <taxon>Magnoliopsida</taxon>
        <taxon>eudicotyledons</taxon>
        <taxon>Gunneridae</taxon>
        <taxon>Pentapetalae</taxon>
        <taxon>asterids</taxon>
        <taxon>campanulids</taxon>
        <taxon>Apiales</taxon>
        <taxon>Apiaceae</taxon>
        <taxon>Apioideae</taxon>
        <taxon>Scandiceae</taxon>
        <taxon>Daucinae</taxon>
        <taxon>Thapsia</taxon>
    </lineage>
</organism>
<comment type="cofactor">
    <cofactor evidence="1">
        <name>Mg(2+)</name>
        <dbReference type="ChEBI" id="CHEBI:18420"/>
    </cofactor>
</comment>
<proteinExistence type="evidence at transcript level"/>
<dbReference type="PANTHER" id="PTHR31225:SF93">
    <property type="entry name" value="ALPHA-HUMULENE_(-)-(E)-BETA-CARYOPHYLLENE SYNTHASE"/>
    <property type="match status" value="1"/>
</dbReference>
<keyword evidence="5" id="KW-0456">Lyase</keyword>
<evidence type="ECO:0000259" key="6">
    <source>
        <dbReference type="Pfam" id="PF01397"/>
    </source>
</evidence>
<reference evidence="8" key="1">
    <citation type="submission" date="2017-12" db="EMBL/GenBank/DDBJ databases">
        <title>Biosynthesis of tovarol and farnesene by two terpene synthases and CYP76AE4 from Thapsia laciniata.</title>
        <authorList>
            <person name="Andersen T.B."/>
            <person name="Rasmussen S.A."/>
            <person name="Crhistensen S.B."/>
            <person name="Simonsen H.T."/>
        </authorList>
    </citation>
    <scope>NUCLEOTIDE SEQUENCE</scope>
</reference>
<dbReference type="SFLD" id="SFLDS00005">
    <property type="entry name" value="Isoprenoid_Synthase_Type_I"/>
    <property type="match status" value="1"/>
</dbReference>
<evidence type="ECO:0000256" key="1">
    <source>
        <dbReference type="ARBA" id="ARBA00001946"/>
    </source>
</evidence>
<dbReference type="Gene3D" id="1.50.10.130">
    <property type="entry name" value="Terpene synthase, N-terminal domain"/>
    <property type="match status" value="1"/>
</dbReference>
<name>A0A3Q8THN8_9APIA</name>
<feature type="domain" description="Terpene synthase metal-binding" evidence="7">
    <location>
        <begin position="250"/>
        <end position="488"/>
    </location>
</feature>